<reference evidence="1 2" key="1">
    <citation type="submission" date="2019-10" db="EMBL/GenBank/DDBJ databases">
        <authorList>
            <person name="Karimi E."/>
        </authorList>
    </citation>
    <scope>NUCLEOTIDE SEQUENCE [LARGE SCALE GENOMIC DNA]</scope>
    <source>
        <strain evidence="1">Aeromonas sp. 8C</strain>
    </source>
</reference>
<proteinExistence type="predicted"/>
<dbReference type="AlphaFoldDB" id="A0A653KUJ5"/>
<protein>
    <submittedName>
        <fullName evidence="1">Uncharacterized protein</fullName>
    </submittedName>
</protein>
<gene>
    <name evidence="1" type="ORF">AERO8C_120507</name>
</gene>
<evidence type="ECO:0000313" key="1">
    <source>
        <dbReference type="EMBL" id="VXA82095.1"/>
    </source>
</evidence>
<sequence length="74" mass="7843">MPALRHGLVKDEAEPQMGELLDAAQHIRLIVRGEQLEAGAGRFDQPGLAGDGELLLVGRADDPEGVDFELHGGS</sequence>
<accession>A0A653KUJ5</accession>
<name>A0A653KUJ5_AERVE</name>
<dbReference type="EMBL" id="CABWLC010000004">
    <property type="protein sequence ID" value="VXA82095.1"/>
    <property type="molecule type" value="Genomic_DNA"/>
</dbReference>
<organism evidence="1 2">
    <name type="scientific">Aeromonas veronii</name>
    <dbReference type="NCBI Taxonomy" id="654"/>
    <lineage>
        <taxon>Bacteria</taxon>
        <taxon>Pseudomonadati</taxon>
        <taxon>Pseudomonadota</taxon>
        <taxon>Gammaproteobacteria</taxon>
        <taxon>Aeromonadales</taxon>
        <taxon>Aeromonadaceae</taxon>
        <taxon>Aeromonas</taxon>
    </lineage>
</organism>
<evidence type="ECO:0000313" key="2">
    <source>
        <dbReference type="Proteomes" id="UP000439123"/>
    </source>
</evidence>
<dbReference type="Proteomes" id="UP000439123">
    <property type="component" value="Unassembled WGS sequence"/>
</dbReference>